<evidence type="ECO:0000313" key="10">
    <source>
        <dbReference type="EMBL" id="MBO8429170.1"/>
    </source>
</evidence>
<dbReference type="Pfam" id="PF08241">
    <property type="entry name" value="Methyltransf_11"/>
    <property type="match status" value="1"/>
</dbReference>
<dbReference type="PANTHER" id="PTHR43861">
    <property type="entry name" value="TRANS-ACONITATE 2-METHYLTRANSFERASE-RELATED"/>
    <property type="match status" value="1"/>
</dbReference>
<sequence length="257" mass="28867">MEKSLIGKRFSKAIGCYRHEAAAQRKIAGSLIAMMADKTLPRHYDSVLEIGCGSGLLTREFLSSYTPDVLYLNDLCSEISSRDIAEYMAPSPETELNYIIGDAENTALPQNLDLIISSSVLQWLENPLDFINGNCIKSLNRGGIMAFSIFGPENLYEVSSLTDIALEYLPLECLCKELCRNFNLIAVKEEKIVMAFESPRDVLLHLKATGVNGVGEYRWSKGSLLNFLSAYSEKYRLGDGKVHLTYHPYYMILQKRL</sequence>
<dbReference type="InterPro" id="IPR013216">
    <property type="entry name" value="Methyltransf_11"/>
</dbReference>
<keyword evidence="4 8" id="KW-0489">Methyltransferase</keyword>
<dbReference type="Gene3D" id="3.40.50.150">
    <property type="entry name" value="Vaccinia Virus protein VP39"/>
    <property type="match status" value="1"/>
</dbReference>
<protein>
    <recommendedName>
        <fullName evidence="3 8">Malonyl-[acyl-carrier protein] O-methyltransferase</fullName>
        <shortName evidence="8">Malonyl-ACP O-methyltransferase</shortName>
        <ecNumber evidence="3 8">2.1.1.197</ecNumber>
    </recommendedName>
    <alternativeName>
        <fullName evidence="8">Biotin synthesis protein BioC</fullName>
    </alternativeName>
</protein>
<reference evidence="10" key="1">
    <citation type="submission" date="2020-10" db="EMBL/GenBank/DDBJ databases">
        <authorList>
            <person name="Gilroy R."/>
        </authorList>
    </citation>
    <scope>NUCLEOTIDE SEQUENCE</scope>
    <source>
        <strain evidence="10">15467</strain>
    </source>
</reference>
<dbReference type="AlphaFoldDB" id="A0A9D9GVX6"/>
<evidence type="ECO:0000259" key="9">
    <source>
        <dbReference type="Pfam" id="PF08241"/>
    </source>
</evidence>
<dbReference type="GO" id="GO:0009102">
    <property type="term" value="P:biotin biosynthetic process"/>
    <property type="evidence" value="ECO:0007669"/>
    <property type="project" value="UniProtKB-UniRule"/>
</dbReference>
<comment type="pathway">
    <text evidence="2 8">Cofactor biosynthesis; biotin biosynthesis.</text>
</comment>
<evidence type="ECO:0000313" key="11">
    <source>
        <dbReference type="Proteomes" id="UP000823635"/>
    </source>
</evidence>
<keyword evidence="7 8" id="KW-0093">Biotin biosynthesis</keyword>
<proteinExistence type="inferred from homology"/>
<keyword evidence="6 8" id="KW-0949">S-adenosyl-L-methionine</keyword>
<dbReference type="HAMAP" id="MF_00835">
    <property type="entry name" value="BioC"/>
    <property type="match status" value="1"/>
</dbReference>
<name>A0A9D9GVX6_9BACT</name>
<accession>A0A9D9GVX6</accession>
<dbReference type="GO" id="GO:0010340">
    <property type="term" value="F:carboxyl-O-methyltransferase activity"/>
    <property type="evidence" value="ECO:0007669"/>
    <property type="project" value="UniProtKB-UniRule"/>
</dbReference>
<dbReference type="InterPro" id="IPR029063">
    <property type="entry name" value="SAM-dependent_MTases_sf"/>
</dbReference>
<dbReference type="GO" id="GO:0008757">
    <property type="term" value="F:S-adenosylmethionine-dependent methyltransferase activity"/>
    <property type="evidence" value="ECO:0007669"/>
    <property type="project" value="InterPro"/>
</dbReference>
<dbReference type="GO" id="GO:0032259">
    <property type="term" value="P:methylation"/>
    <property type="evidence" value="ECO:0007669"/>
    <property type="project" value="UniProtKB-KW"/>
</dbReference>
<evidence type="ECO:0000256" key="7">
    <source>
        <dbReference type="ARBA" id="ARBA00022756"/>
    </source>
</evidence>
<comment type="catalytic activity">
    <reaction evidence="1 8">
        <text>malonyl-[ACP] + S-adenosyl-L-methionine = malonyl-[ACP] methyl ester + S-adenosyl-L-homocysteine</text>
        <dbReference type="Rhea" id="RHEA:17105"/>
        <dbReference type="Rhea" id="RHEA-COMP:9623"/>
        <dbReference type="Rhea" id="RHEA-COMP:9954"/>
        <dbReference type="ChEBI" id="CHEBI:57856"/>
        <dbReference type="ChEBI" id="CHEBI:59789"/>
        <dbReference type="ChEBI" id="CHEBI:78449"/>
        <dbReference type="ChEBI" id="CHEBI:78845"/>
        <dbReference type="EC" id="2.1.1.197"/>
    </reaction>
</comment>
<evidence type="ECO:0000256" key="5">
    <source>
        <dbReference type="ARBA" id="ARBA00022679"/>
    </source>
</evidence>
<evidence type="ECO:0000256" key="8">
    <source>
        <dbReference type="HAMAP-Rule" id="MF_00835"/>
    </source>
</evidence>
<dbReference type="CDD" id="cd02440">
    <property type="entry name" value="AdoMet_MTases"/>
    <property type="match status" value="1"/>
</dbReference>
<evidence type="ECO:0000256" key="4">
    <source>
        <dbReference type="ARBA" id="ARBA00022603"/>
    </source>
</evidence>
<comment type="similarity">
    <text evidence="8">Belongs to the methyltransferase superfamily.</text>
</comment>
<evidence type="ECO:0000256" key="3">
    <source>
        <dbReference type="ARBA" id="ARBA00012327"/>
    </source>
</evidence>
<dbReference type="Proteomes" id="UP000823635">
    <property type="component" value="Unassembled WGS sequence"/>
</dbReference>
<comment type="caution">
    <text evidence="10">The sequence shown here is derived from an EMBL/GenBank/DDBJ whole genome shotgun (WGS) entry which is preliminary data.</text>
</comment>
<dbReference type="InterPro" id="IPR011814">
    <property type="entry name" value="BioC"/>
</dbReference>
<organism evidence="10 11">
    <name type="scientific">Candidatus Egerieousia excrementavium</name>
    <dbReference type="NCBI Taxonomy" id="2840778"/>
    <lineage>
        <taxon>Bacteria</taxon>
        <taxon>Pseudomonadati</taxon>
        <taxon>Bacteroidota</taxon>
        <taxon>Bacteroidia</taxon>
        <taxon>Bacteroidales</taxon>
        <taxon>Candidatus Egerieousia</taxon>
    </lineage>
</organism>
<evidence type="ECO:0000256" key="1">
    <source>
        <dbReference type="ARBA" id="ARBA00000852"/>
    </source>
</evidence>
<dbReference type="GO" id="GO:0102130">
    <property type="term" value="F:malonyl-CoA methyltransferase activity"/>
    <property type="evidence" value="ECO:0007669"/>
    <property type="project" value="UniProtKB-EC"/>
</dbReference>
<dbReference type="EMBL" id="JADINB010000100">
    <property type="protein sequence ID" value="MBO8429170.1"/>
    <property type="molecule type" value="Genomic_DNA"/>
</dbReference>
<keyword evidence="5 8" id="KW-0808">Transferase</keyword>
<gene>
    <name evidence="8 10" type="primary">bioC</name>
    <name evidence="10" type="ORF">IAC68_04470</name>
</gene>
<comment type="function">
    <text evidence="8">Converts the free carboxyl group of a malonyl-thioester to its methyl ester by transfer of a methyl group from S-adenosyl-L-methionine (SAM). It allows to synthesize pimeloyl-ACP via the fatty acid synthetic pathway.</text>
</comment>
<dbReference type="SUPFAM" id="SSF53335">
    <property type="entry name" value="S-adenosyl-L-methionine-dependent methyltransferases"/>
    <property type="match status" value="1"/>
</dbReference>
<dbReference type="EC" id="2.1.1.197" evidence="3 8"/>
<evidence type="ECO:0000256" key="6">
    <source>
        <dbReference type="ARBA" id="ARBA00022691"/>
    </source>
</evidence>
<feature type="domain" description="Methyltransferase type 11" evidence="9">
    <location>
        <begin position="48"/>
        <end position="147"/>
    </location>
</feature>
<dbReference type="NCBIfam" id="TIGR02072">
    <property type="entry name" value="BioC"/>
    <property type="match status" value="1"/>
</dbReference>
<evidence type="ECO:0000256" key="2">
    <source>
        <dbReference type="ARBA" id="ARBA00004746"/>
    </source>
</evidence>
<reference evidence="10" key="2">
    <citation type="journal article" date="2021" name="PeerJ">
        <title>Extensive microbial diversity within the chicken gut microbiome revealed by metagenomics and culture.</title>
        <authorList>
            <person name="Gilroy R."/>
            <person name="Ravi A."/>
            <person name="Getino M."/>
            <person name="Pursley I."/>
            <person name="Horton D.L."/>
            <person name="Alikhan N.F."/>
            <person name="Baker D."/>
            <person name="Gharbi K."/>
            <person name="Hall N."/>
            <person name="Watson M."/>
            <person name="Adriaenssens E.M."/>
            <person name="Foster-Nyarko E."/>
            <person name="Jarju S."/>
            <person name="Secka A."/>
            <person name="Antonio M."/>
            <person name="Oren A."/>
            <person name="Chaudhuri R.R."/>
            <person name="La Ragione R."/>
            <person name="Hildebrand F."/>
            <person name="Pallen M.J."/>
        </authorList>
    </citation>
    <scope>NUCLEOTIDE SEQUENCE</scope>
    <source>
        <strain evidence="10">15467</strain>
    </source>
</reference>